<dbReference type="PROSITE" id="PS00028">
    <property type="entry name" value="ZINC_FINGER_C2H2_1"/>
    <property type="match status" value="3"/>
</dbReference>
<evidence type="ECO:0000256" key="11">
    <source>
        <dbReference type="SAM" id="MobiDB-lite"/>
    </source>
</evidence>
<evidence type="ECO:0000259" key="12">
    <source>
        <dbReference type="PROSITE" id="PS50157"/>
    </source>
</evidence>
<dbReference type="GO" id="GO:0000978">
    <property type="term" value="F:RNA polymerase II cis-regulatory region sequence-specific DNA binding"/>
    <property type="evidence" value="ECO:0007669"/>
    <property type="project" value="TreeGrafter"/>
</dbReference>
<gene>
    <name evidence="13" type="ORF">PXEA_LOCUS30754</name>
</gene>
<dbReference type="PANTHER" id="PTHR23235:SF60">
    <property type="entry name" value="STRIPE, ISOFORM D"/>
    <property type="match status" value="1"/>
</dbReference>
<dbReference type="SUPFAM" id="SSF57667">
    <property type="entry name" value="beta-beta-alpha zinc fingers"/>
    <property type="match status" value="2"/>
</dbReference>
<keyword evidence="4 10" id="KW-0863">Zinc-finger</keyword>
<keyword evidence="7" id="KW-0238">DNA-binding</keyword>
<dbReference type="Proteomes" id="UP000784294">
    <property type="component" value="Unassembled WGS sequence"/>
</dbReference>
<dbReference type="InterPro" id="IPR013087">
    <property type="entry name" value="Znf_C2H2_type"/>
</dbReference>
<keyword evidence="8" id="KW-0804">Transcription</keyword>
<evidence type="ECO:0000256" key="8">
    <source>
        <dbReference type="ARBA" id="ARBA00023163"/>
    </source>
</evidence>
<evidence type="ECO:0000256" key="5">
    <source>
        <dbReference type="ARBA" id="ARBA00022833"/>
    </source>
</evidence>
<organism evidence="13 14">
    <name type="scientific">Protopolystoma xenopodis</name>
    <dbReference type="NCBI Taxonomy" id="117903"/>
    <lineage>
        <taxon>Eukaryota</taxon>
        <taxon>Metazoa</taxon>
        <taxon>Spiralia</taxon>
        <taxon>Lophotrochozoa</taxon>
        <taxon>Platyhelminthes</taxon>
        <taxon>Monogenea</taxon>
        <taxon>Polyopisthocotylea</taxon>
        <taxon>Polystomatidea</taxon>
        <taxon>Polystomatidae</taxon>
        <taxon>Protopolystoma</taxon>
    </lineage>
</organism>
<dbReference type="OrthoDB" id="3437960at2759"/>
<proteinExistence type="predicted"/>
<accession>A0A3S5BS75</accession>
<evidence type="ECO:0000256" key="1">
    <source>
        <dbReference type="ARBA" id="ARBA00004123"/>
    </source>
</evidence>
<dbReference type="SMART" id="SM00355">
    <property type="entry name" value="ZnF_C2H2"/>
    <property type="match status" value="3"/>
</dbReference>
<evidence type="ECO:0000256" key="2">
    <source>
        <dbReference type="ARBA" id="ARBA00022723"/>
    </source>
</evidence>
<comment type="subcellular location">
    <subcellularLocation>
        <location evidence="1">Nucleus</location>
    </subcellularLocation>
</comment>
<keyword evidence="3" id="KW-0677">Repeat</keyword>
<comment type="caution">
    <text evidence="13">The sequence shown here is derived from an EMBL/GenBank/DDBJ whole genome shotgun (WGS) entry which is preliminary data.</text>
</comment>
<feature type="domain" description="C2H2-type" evidence="12">
    <location>
        <begin position="80"/>
        <end position="107"/>
    </location>
</feature>
<dbReference type="GO" id="GO:0008270">
    <property type="term" value="F:zinc ion binding"/>
    <property type="evidence" value="ECO:0007669"/>
    <property type="project" value="UniProtKB-KW"/>
</dbReference>
<evidence type="ECO:0000256" key="9">
    <source>
        <dbReference type="ARBA" id="ARBA00023242"/>
    </source>
</evidence>
<feature type="region of interest" description="Disordered" evidence="11">
    <location>
        <begin position="277"/>
        <end position="301"/>
    </location>
</feature>
<name>A0A3S5BS75_9PLAT</name>
<keyword evidence="14" id="KW-1185">Reference proteome</keyword>
<dbReference type="EMBL" id="CAAALY010254596">
    <property type="protein sequence ID" value="VEL37314.1"/>
    <property type="molecule type" value="Genomic_DNA"/>
</dbReference>
<dbReference type="GO" id="GO:0000981">
    <property type="term" value="F:DNA-binding transcription factor activity, RNA polymerase II-specific"/>
    <property type="evidence" value="ECO:0007669"/>
    <property type="project" value="TreeGrafter"/>
</dbReference>
<evidence type="ECO:0000256" key="7">
    <source>
        <dbReference type="ARBA" id="ARBA00023125"/>
    </source>
</evidence>
<evidence type="ECO:0000256" key="6">
    <source>
        <dbReference type="ARBA" id="ARBA00023015"/>
    </source>
</evidence>
<evidence type="ECO:0000313" key="13">
    <source>
        <dbReference type="EMBL" id="VEL37314.1"/>
    </source>
</evidence>
<dbReference type="PROSITE" id="PS50157">
    <property type="entry name" value="ZINC_FINGER_C2H2_2"/>
    <property type="match status" value="3"/>
</dbReference>
<evidence type="ECO:0000256" key="3">
    <source>
        <dbReference type="ARBA" id="ARBA00022737"/>
    </source>
</evidence>
<dbReference type="FunFam" id="3.30.160.60:FF:000064">
    <property type="entry name" value="Early growth response protein 3"/>
    <property type="match status" value="1"/>
</dbReference>
<feature type="compositionally biased region" description="Low complexity" evidence="11">
    <location>
        <begin position="33"/>
        <end position="44"/>
    </location>
</feature>
<keyword evidence="5" id="KW-0862">Zinc</keyword>
<dbReference type="PANTHER" id="PTHR23235">
    <property type="entry name" value="KRUEPPEL-LIKE TRANSCRIPTION FACTOR"/>
    <property type="match status" value="1"/>
</dbReference>
<sequence>MYQHGLVKQEDSDGVSLVHTADISFKASPTPKLGGTATAASGLSAGSGGKPHKCPSCTKAFSRSDELTRHVRIHTGAKPFQCPQCMREFSRSDHLTTHLRTHTGEKPFACPICQRRFARSDERKRHTKVHEKPIGMSSTVSGGSGGGPGHLAPTCRSRHRTSMARAFREAPDPHGVSSGFRIGVVSSRRNSLLADPFGNQGVLEAGLKPEDNFGTEAVGAGQPKRLSAGDKRTAALALAPCSSSILGLSARRLALVRSAISPVISGSDSLEVGNAADEVSGGGRTIEDGEAEGEGEKVTRDTSCPGLMVEATNPRERLASRRLLIKAATAASADTHSSTKSLFFLPTQVHSPEAQANVGGMAETTAVSLYFFINN</sequence>
<reference evidence="13" key="1">
    <citation type="submission" date="2018-11" db="EMBL/GenBank/DDBJ databases">
        <authorList>
            <consortium name="Pathogen Informatics"/>
        </authorList>
    </citation>
    <scope>NUCLEOTIDE SEQUENCE</scope>
</reference>
<keyword evidence="9" id="KW-0539">Nucleus</keyword>
<dbReference type="InterPro" id="IPR036236">
    <property type="entry name" value="Znf_C2H2_sf"/>
</dbReference>
<feature type="domain" description="C2H2-type" evidence="12">
    <location>
        <begin position="52"/>
        <end position="79"/>
    </location>
</feature>
<dbReference type="GO" id="GO:0005634">
    <property type="term" value="C:nucleus"/>
    <property type="evidence" value="ECO:0007669"/>
    <property type="project" value="UniProtKB-SubCell"/>
</dbReference>
<dbReference type="Gene3D" id="3.30.160.60">
    <property type="entry name" value="Classic Zinc Finger"/>
    <property type="match status" value="3"/>
</dbReference>
<feature type="region of interest" description="Disordered" evidence="11">
    <location>
        <begin position="26"/>
        <end position="51"/>
    </location>
</feature>
<evidence type="ECO:0000256" key="10">
    <source>
        <dbReference type="PROSITE-ProRule" id="PRU00042"/>
    </source>
</evidence>
<keyword evidence="2" id="KW-0479">Metal-binding</keyword>
<evidence type="ECO:0000313" key="14">
    <source>
        <dbReference type="Proteomes" id="UP000784294"/>
    </source>
</evidence>
<keyword evidence="6" id="KW-0805">Transcription regulation</keyword>
<dbReference type="Pfam" id="PF00096">
    <property type="entry name" value="zf-C2H2"/>
    <property type="match status" value="3"/>
</dbReference>
<evidence type="ECO:0000256" key="4">
    <source>
        <dbReference type="ARBA" id="ARBA00022771"/>
    </source>
</evidence>
<dbReference type="AlphaFoldDB" id="A0A3S5BS75"/>
<protein>
    <recommendedName>
        <fullName evidence="12">C2H2-type domain-containing protein</fullName>
    </recommendedName>
</protein>
<feature type="domain" description="C2H2-type" evidence="12">
    <location>
        <begin position="108"/>
        <end position="130"/>
    </location>
</feature>